<dbReference type="EMBL" id="VULT01000014">
    <property type="protein sequence ID" value="MSS18008.1"/>
    <property type="molecule type" value="Genomic_DNA"/>
</dbReference>
<proteinExistence type="predicted"/>
<gene>
    <name evidence="1" type="ORF">FYJ29_09600</name>
</gene>
<keyword evidence="2" id="KW-1185">Reference proteome</keyword>
<dbReference type="RefSeq" id="WP_154328512.1">
    <property type="nucleotide sequence ID" value="NZ_CP045696.1"/>
</dbReference>
<evidence type="ECO:0000313" key="1">
    <source>
        <dbReference type="EMBL" id="MSS18008.1"/>
    </source>
</evidence>
<evidence type="ECO:0000313" key="2">
    <source>
        <dbReference type="Proteomes" id="UP000483362"/>
    </source>
</evidence>
<name>A0A6L5XEV0_9BACT</name>
<evidence type="ECO:0008006" key="3">
    <source>
        <dbReference type="Google" id="ProtNLM"/>
    </source>
</evidence>
<dbReference type="AlphaFoldDB" id="A0A6L5XEV0"/>
<reference evidence="1 2" key="1">
    <citation type="submission" date="2019-08" db="EMBL/GenBank/DDBJ databases">
        <title>In-depth cultivation of the pig gut microbiome towards novel bacterial diversity and tailored functional studies.</title>
        <authorList>
            <person name="Wylensek D."/>
            <person name="Hitch T.C.A."/>
            <person name="Clavel T."/>
        </authorList>
    </citation>
    <scope>NUCLEOTIDE SEQUENCE [LARGE SCALE GENOMIC DNA]</scope>
    <source>
        <strain evidence="1 2">Oil-RF-744-WCA-WT-10</strain>
    </source>
</reference>
<organism evidence="1 2">
    <name type="scientific">Sodaliphilus pleomorphus</name>
    <dbReference type="NCBI Taxonomy" id="2606626"/>
    <lineage>
        <taxon>Bacteria</taxon>
        <taxon>Pseudomonadati</taxon>
        <taxon>Bacteroidota</taxon>
        <taxon>Bacteroidia</taxon>
        <taxon>Bacteroidales</taxon>
        <taxon>Muribaculaceae</taxon>
        <taxon>Sodaliphilus</taxon>
    </lineage>
</organism>
<protein>
    <recommendedName>
        <fullName evidence="3">Outer membrane protein beta-barrel domain-containing protein</fullName>
    </recommendedName>
</protein>
<dbReference type="Proteomes" id="UP000483362">
    <property type="component" value="Unassembled WGS sequence"/>
</dbReference>
<comment type="caution">
    <text evidence="1">The sequence shown here is derived from an EMBL/GenBank/DDBJ whole genome shotgun (WGS) entry which is preliminary data.</text>
</comment>
<accession>A0A6L5XEV0</accession>
<sequence>MKQLLTIMVAVIAVGWTWARDDAQQQYIQVDWYPLLTDSVGWNIYSGGLGLGWVDATSTPASFKTGRSLELQWLTVVGAKYNTGHGQRITAGIGIDWRNYHLGNNIRFSLASDGRLAMLPYPDGSSSRSSRLRTFSLTVPVIFRQRIGAGIDIAAGIVTDFNVHASMATKYNDDAEGKIKENASKHLHQVPVSIDLIAGLSFHRLGAYVKYSPCRVLKKGWGPEIKPLSAGIAIGL</sequence>